<evidence type="ECO:0000256" key="2">
    <source>
        <dbReference type="SAM" id="SignalP"/>
    </source>
</evidence>
<protein>
    <recommendedName>
        <fullName evidence="6">Intimal thickness related receptor IRP domain-containing protein</fullName>
    </recommendedName>
</protein>
<accession>B9WMS5</accession>
<evidence type="ECO:0000313" key="5">
    <source>
        <dbReference type="Proteomes" id="UP000002605"/>
    </source>
</evidence>
<dbReference type="EMBL" id="FM992695">
    <property type="protein sequence ID" value="CAX40391.1"/>
    <property type="molecule type" value="Genomic_DNA"/>
</dbReference>
<dbReference type="eggNOG" id="ENOG502RQGM">
    <property type="taxonomic scope" value="Eukaryota"/>
</dbReference>
<dbReference type="Proteomes" id="UP000002605">
    <property type="component" value="Chromosome R"/>
</dbReference>
<organism evidence="4 5">
    <name type="scientific">Candida dubliniensis (strain CD36 / ATCC MYA-646 / CBS 7987 / NCPF 3949 / NRRL Y-17841)</name>
    <name type="common">Yeast</name>
    <dbReference type="NCBI Taxonomy" id="573826"/>
    <lineage>
        <taxon>Eukaryota</taxon>
        <taxon>Fungi</taxon>
        <taxon>Dikarya</taxon>
        <taxon>Ascomycota</taxon>
        <taxon>Saccharomycotina</taxon>
        <taxon>Pichiomycetes</taxon>
        <taxon>Debaryomycetaceae</taxon>
        <taxon>Candida/Lodderomyces clade</taxon>
        <taxon>Candida</taxon>
    </lineage>
</organism>
<name>B9WMS5_CANDC</name>
<sequence length="483" mass="55422">MKYLSSLISLVFVQLSLVLAASNRRFMLTYNSNGACVAINNTTPETQLTLDFNNVGQDTIPLVVFQYLDFFKFKNIPNFDDFVNYIYLENKKFIKTNQKSNSVAFDLKLVNNRVKTPETFLNKTITQDQVVKYNVPNPGVYCIYLPMYSFDDKRTHFTSYYTFVTVENEGISENILTELSTQVNLIIMFGSVILVLIYLYPSLRTGKHGSKLSPVLTQLFQFLLVNLVYRIGFLILWAIYFVSPTDVVYNFVVNYYSHLQQVFLDNWLGYITLSVYFGSAYSNLPMDPPQFLVKLLIGVNILATFIPFQILSNTLAVNDITVNSESYQIIDKSILVNKAYKSTISNFHLDWEKIVVMVTTSTQLITSVLAHLISTGYGFRLYWKLKKSDNKRLARPLLQSILLHLISWRIFGKSTIIGLYGNLNLTGVFDVGEMLSVIGNLIELQNLKLMGFQIVEVLLVWFIWSSKKPLDCKEIEGKNNKNY</sequence>
<keyword evidence="1" id="KW-1133">Transmembrane helix</keyword>
<evidence type="ECO:0000313" key="4">
    <source>
        <dbReference type="EMBL" id="CAX40391.1"/>
    </source>
</evidence>
<proteinExistence type="predicted"/>
<dbReference type="VEuPathDB" id="FungiDB:CD36_34500"/>
<evidence type="ECO:0000256" key="1">
    <source>
        <dbReference type="SAM" id="Phobius"/>
    </source>
</evidence>
<evidence type="ECO:0008006" key="6">
    <source>
        <dbReference type="Google" id="ProtNLM"/>
    </source>
</evidence>
<dbReference type="AlphaFoldDB" id="B9WMS5"/>
<keyword evidence="5" id="KW-1185">Reference proteome</keyword>
<dbReference type="OrthoDB" id="4020022at2759"/>
<evidence type="ECO:0000313" key="3">
    <source>
        <dbReference type="CGD" id="CAL0000166665"/>
    </source>
</evidence>
<feature type="transmembrane region" description="Helical" evidence="1">
    <location>
        <begin position="267"/>
        <end position="284"/>
    </location>
</feature>
<dbReference type="CGD" id="CAL0000166665">
    <property type="gene designation" value="Cd36_34500"/>
</dbReference>
<dbReference type="GeneID" id="8049931"/>
<keyword evidence="1" id="KW-0812">Transmembrane</keyword>
<reference evidence="4 5" key="1">
    <citation type="journal article" date="2009" name="Genome Res.">
        <title>Comparative genomics of the fungal pathogens Candida dubliniensis and Candida albicans.</title>
        <authorList>
            <person name="Jackson A.P."/>
            <person name="Gamble J.A."/>
            <person name="Yeomans T."/>
            <person name="Moran G.P."/>
            <person name="Saunders D."/>
            <person name="Harris D."/>
            <person name="Aslett M."/>
            <person name="Barrell J.F."/>
            <person name="Butler G."/>
            <person name="Citiulo F."/>
            <person name="Coleman D.C."/>
            <person name="de Groot P.W.J."/>
            <person name="Goodwin T.J."/>
            <person name="Quail M.A."/>
            <person name="McQuillan J."/>
            <person name="Munro C.A."/>
            <person name="Pain A."/>
            <person name="Poulter R.T."/>
            <person name="Rajandream M.A."/>
            <person name="Renauld H."/>
            <person name="Spiering M.J."/>
            <person name="Tivey A."/>
            <person name="Gow N.A.R."/>
            <person name="Barrell B."/>
            <person name="Sullivan D.J."/>
            <person name="Berriman M."/>
        </authorList>
    </citation>
    <scope>NUCLEOTIDE SEQUENCE [LARGE SCALE GENOMIC DNA]</scope>
    <source>
        <strain evidence="5">CD36 / ATCC MYA-646 / CBS 7987 / NCPF 3949 / NRRL Y-17841</strain>
    </source>
</reference>
<dbReference type="RefSeq" id="XP_002422384.1">
    <property type="nucleotide sequence ID" value="XM_002422339.1"/>
</dbReference>
<dbReference type="KEGG" id="cdu:CD36_34500"/>
<feature type="transmembrane region" description="Helical" evidence="1">
    <location>
        <begin position="183"/>
        <end position="201"/>
    </location>
</feature>
<gene>
    <name evidence="3" type="ordered locus">Cd36_34500</name>
    <name evidence="4" type="ORF">CD36_34500</name>
</gene>
<keyword evidence="2" id="KW-0732">Signal</keyword>
<keyword evidence="1" id="KW-0472">Membrane</keyword>
<feature type="transmembrane region" description="Helical" evidence="1">
    <location>
        <begin position="222"/>
        <end position="242"/>
    </location>
</feature>
<dbReference type="HOGENOM" id="CLU_554313_0_0_1"/>
<feature type="signal peptide" evidence="2">
    <location>
        <begin position="1"/>
        <end position="20"/>
    </location>
</feature>
<feature type="transmembrane region" description="Helical" evidence="1">
    <location>
        <begin position="291"/>
        <end position="311"/>
    </location>
</feature>
<feature type="chain" id="PRO_5002893975" description="Intimal thickness related receptor IRP domain-containing protein" evidence="2">
    <location>
        <begin position="21"/>
        <end position="483"/>
    </location>
</feature>